<proteinExistence type="predicted"/>
<evidence type="ECO:0000313" key="3">
    <source>
        <dbReference type="RefSeq" id="XP_040966381.1"/>
    </source>
</evidence>
<evidence type="ECO:0000313" key="2">
    <source>
        <dbReference type="Proteomes" id="UP000818029"/>
    </source>
</evidence>
<dbReference type="SUPFAM" id="SSF54160">
    <property type="entry name" value="Chromo domain-like"/>
    <property type="match status" value="1"/>
</dbReference>
<keyword evidence="2" id="KW-1185">Reference proteome</keyword>
<dbReference type="RefSeq" id="XP_040966381.1">
    <property type="nucleotide sequence ID" value="XM_041110447.1"/>
</dbReference>
<gene>
    <name evidence="3" type="primary">LOC121226788</name>
</gene>
<dbReference type="GeneID" id="121226788"/>
<dbReference type="PANTHER" id="PTHR46148">
    <property type="entry name" value="CHROMO DOMAIN-CONTAINING PROTEIN"/>
    <property type="match status" value="1"/>
</dbReference>
<reference evidence="3" key="1">
    <citation type="submission" date="2025-08" db="UniProtKB">
        <authorList>
            <consortium name="RefSeq"/>
        </authorList>
    </citation>
    <scope>IDENTIFICATION</scope>
</reference>
<accession>A0ABM3BH44</accession>
<dbReference type="PANTHER" id="PTHR46148:SF44">
    <property type="entry name" value="GAG-POL POLYPROTEIN"/>
    <property type="match status" value="1"/>
</dbReference>
<name>A0ABM3BH44_GOSHI</name>
<dbReference type="Pfam" id="PF24626">
    <property type="entry name" value="SH3_Tf2-1"/>
    <property type="match status" value="1"/>
</dbReference>
<evidence type="ECO:0000259" key="1">
    <source>
        <dbReference type="Pfam" id="PF24626"/>
    </source>
</evidence>
<dbReference type="Proteomes" id="UP000818029">
    <property type="component" value="Unplaced"/>
</dbReference>
<organism evidence="2 3">
    <name type="scientific">Gossypium hirsutum</name>
    <name type="common">Upland cotton</name>
    <name type="synonym">Gossypium mexicanum</name>
    <dbReference type="NCBI Taxonomy" id="3635"/>
    <lineage>
        <taxon>Eukaryota</taxon>
        <taxon>Viridiplantae</taxon>
        <taxon>Streptophyta</taxon>
        <taxon>Embryophyta</taxon>
        <taxon>Tracheophyta</taxon>
        <taxon>Spermatophyta</taxon>
        <taxon>Magnoliopsida</taxon>
        <taxon>eudicotyledons</taxon>
        <taxon>Gunneridae</taxon>
        <taxon>Pentapetalae</taxon>
        <taxon>rosids</taxon>
        <taxon>malvids</taxon>
        <taxon>Malvales</taxon>
        <taxon>Malvaceae</taxon>
        <taxon>Malvoideae</taxon>
        <taxon>Gossypium</taxon>
    </lineage>
</organism>
<dbReference type="InterPro" id="IPR056924">
    <property type="entry name" value="SH3_Tf2-1"/>
</dbReference>
<sequence length="244" mass="28954">MDFVSGLPLTPAKKDSVWVIVDRLTKSTHFIPIRMVYSMQKLAKLCRTLCWTELSECWILGPELVSKTESIMKVIHDSLKATSDRQKSYDDLKRKDIEFSLGYQVLKVSPWKKVLQFGRKGKLILRFIRPHRILKCVRPDTYQLELPQELERIHDVFHVLMLRRYQFDPSQIFPANEIELQLDLTFEDEPIQIIDCDVKVLMKKSVPLVKVLWQNHETEEATWEPEDLIWQQYPYLFELCKFQG</sequence>
<protein>
    <recommendedName>
        <fullName evidence="1">Tf2-1-like SH3-like domain-containing protein</fullName>
    </recommendedName>
</protein>
<dbReference type="InterPro" id="IPR016197">
    <property type="entry name" value="Chromo-like_dom_sf"/>
</dbReference>
<feature type="domain" description="Tf2-1-like SH3-like" evidence="1">
    <location>
        <begin position="106"/>
        <end position="165"/>
    </location>
</feature>